<accession>A0A3M7SH97</accession>
<proteinExistence type="predicted"/>
<reference evidence="1 2" key="1">
    <citation type="journal article" date="2018" name="Sci. Rep.">
        <title>Genomic signatures of local adaptation to the degree of environmental predictability in rotifers.</title>
        <authorList>
            <person name="Franch-Gras L."/>
            <person name="Hahn C."/>
            <person name="Garcia-Roger E.M."/>
            <person name="Carmona M.J."/>
            <person name="Serra M."/>
            <person name="Gomez A."/>
        </authorList>
    </citation>
    <scope>NUCLEOTIDE SEQUENCE [LARGE SCALE GENOMIC DNA]</scope>
    <source>
        <strain evidence="1">HYR1</strain>
    </source>
</reference>
<dbReference type="EMBL" id="REGN01001396">
    <property type="protein sequence ID" value="RNA34948.1"/>
    <property type="molecule type" value="Genomic_DNA"/>
</dbReference>
<keyword evidence="2" id="KW-1185">Reference proteome</keyword>
<dbReference type="AlphaFoldDB" id="A0A3M7SH97"/>
<dbReference type="Proteomes" id="UP000276133">
    <property type="component" value="Unassembled WGS sequence"/>
</dbReference>
<sequence length="66" mass="8034">MDIIVKSFLNAYDEKNEDFGFRFCRFIKSPILSEMDKKSLIWCLRYIYLDFKNYIFVDEKAVRIGH</sequence>
<comment type="caution">
    <text evidence="1">The sequence shown here is derived from an EMBL/GenBank/DDBJ whole genome shotgun (WGS) entry which is preliminary data.</text>
</comment>
<name>A0A3M7SH97_BRAPC</name>
<evidence type="ECO:0000313" key="2">
    <source>
        <dbReference type="Proteomes" id="UP000276133"/>
    </source>
</evidence>
<protein>
    <submittedName>
        <fullName evidence="1">Uncharacterized protein</fullName>
    </submittedName>
</protein>
<evidence type="ECO:0000313" key="1">
    <source>
        <dbReference type="EMBL" id="RNA34948.1"/>
    </source>
</evidence>
<organism evidence="1 2">
    <name type="scientific">Brachionus plicatilis</name>
    <name type="common">Marine rotifer</name>
    <name type="synonym">Brachionus muelleri</name>
    <dbReference type="NCBI Taxonomy" id="10195"/>
    <lineage>
        <taxon>Eukaryota</taxon>
        <taxon>Metazoa</taxon>
        <taxon>Spiralia</taxon>
        <taxon>Gnathifera</taxon>
        <taxon>Rotifera</taxon>
        <taxon>Eurotatoria</taxon>
        <taxon>Monogononta</taxon>
        <taxon>Pseudotrocha</taxon>
        <taxon>Ploima</taxon>
        <taxon>Brachionidae</taxon>
        <taxon>Brachionus</taxon>
    </lineage>
</organism>
<gene>
    <name evidence="1" type="ORF">BpHYR1_032386</name>
</gene>